<accession>A0A061AGX7</accession>
<reference evidence="1" key="1">
    <citation type="journal article" date="2014" name="Genome Announc.">
        <title>Genome sequence of the yeast Cyberlindnera fabianii (Hansenula fabianii).</title>
        <authorList>
            <person name="Freel K.C."/>
            <person name="Sarilar V."/>
            <person name="Neuveglise C."/>
            <person name="Devillers H."/>
            <person name="Friedrich A."/>
            <person name="Schacherer J."/>
        </authorList>
    </citation>
    <scope>NUCLEOTIDE SEQUENCE</scope>
    <source>
        <strain evidence="1">YJS4271</strain>
    </source>
</reference>
<dbReference type="Pfam" id="PF11927">
    <property type="entry name" value="HODM_asu-like"/>
    <property type="match status" value="1"/>
</dbReference>
<dbReference type="PhylomeDB" id="A0A061AGX7"/>
<gene>
    <name evidence="1" type="ORF">CYFA0S_01e04808g</name>
</gene>
<proteinExistence type="predicted"/>
<dbReference type="InterPro" id="IPR021848">
    <property type="entry name" value="HODM_asu-like"/>
</dbReference>
<dbReference type="EMBL" id="LK052886">
    <property type="protein sequence ID" value="CDR36825.1"/>
    <property type="molecule type" value="Genomic_DNA"/>
</dbReference>
<dbReference type="AlphaFoldDB" id="A0A061AGX7"/>
<dbReference type="OrthoDB" id="5043642at2759"/>
<sequence>MFGEVIDRYVQLVYLLLHKEFTLPLLGYVLYLIVGSSSSSSSSQRVDDIPKAEVVTSVTSVSTETSEKKTNTSSDNVIPKINSIDSSFDWSKQDPVKYRPFKKGEYKLVMGIHNISPDEWFFVENTYKEYTDLKWSYVTNPDLFDHAVFMTEDCIPATIEFYQRSTQFMLDRYPMCFEIRGDQIYNKIRDDYIPLDPYSVEDKKQLHVYLSRFLEEDYIILYPDTENYDTEEYIFKGGIFAFAAGFDPQVRFKKPLTEIHGPVPEYRTKLRPQMNRFFDKLKPGTWVRRNNWSIQTHNMVFAMSENKGKEDEEITSLDPDTLDFEREVFFRSERQILTKLPKTGAIIFSIRTYLTPMKQLRDEGIGEELIGGIEGMQNTIGQYKRRPEWGDAVCAYLRGESNGCQKPEIKGLV</sequence>
<organism evidence="1">
    <name type="scientific">Cyberlindnera fabianii</name>
    <name type="common">Yeast</name>
    <name type="synonym">Hansenula fabianii</name>
    <dbReference type="NCBI Taxonomy" id="36022"/>
    <lineage>
        <taxon>Eukaryota</taxon>
        <taxon>Fungi</taxon>
        <taxon>Dikarya</taxon>
        <taxon>Ascomycota</taxon>
        <taxon>Saccharomycotina</taxon>
        <taxon>Saccharomycetes</taxon>
        <taxon>Phaffomycetales</taxon>
        <taxon>Phaffomycetaceae</taxon>
        <taxon>Cyberlindnera</taxon>
    </lineage>
</organism>
<name>A0A061AGX7_CYBFA</name>
<protein>
    <submittedName>
        <fullName evidence="1">CYFA0S01e04808g1_1</fullName>
    </submittedName>
</protein>
<dbReference type="VEuPathDB" id="FungiDB:BON22_0627"/>
<dbReference type="VEuPathDB" id="FungiDB:BON22_0628"/>
<evidence type="ECO:0000313" key="1">
    <source>
        <dbReference type="EMBL" id="CDR36825.1"/>
    </source>
</evidence>